<keyword evidence="3" id="KW-1185">Reference proteome</keyword>
<dbReference type="EMBL" id="BGPR01063152">
    <property type="protein sequence ID" value="GBO38429.1"/>
    <property type="molecule type" value="Genomic_DNA"/>
</dbReference>
<evidence type="ECO:0000256" key="1">
    <source>
        <dbReference type="SAM" id="MobiDB-lite"/>
    </source>
</evidence>
<name>A0A4Y2WMQ4_ARAVE</name>
<accession>A0A4Y2WMQ4</accession>
<feature type="region of interest" description="Disordered" evidence="1">
    <location>
        <begin position="74"/>
        <end position="104"/>
    </location>
</feature>
<evidence type="ECO:0000313" key="2">
    <source>
        <dbReference type="EMBL" id="GBO38429.1"/>
    </source>
</evidence>
<dbReference type="Proteomes" id="UP000499080">
    <property type="component" value="Unassembled WGS sequence"/>
</dbReference>
<reference evidence="2 3" key="1">
    <citation type="journal article" date="2019" name="Sci. Rep.">
        <title>Orb-weaving spider Araneus ventricosus genome elucidates the spidroin gene catalogue.</title>
        <authorList>
            <person name="Kono N."/>
            <person name="Nakamura H."/>
            <person name="Ohtoshi R."/>
            <person name="Moran D.A.P."/>
            <person name="Shinohara A."/>
            <person name="Yoshida Y."/>
            <person name="Fujiwara M."/>
            <person name="Mori M."/>
            <person name="Tomita M."/>
            <person name="Arakawa K."/>
        </authorList>
    </citation>
    <scope>NUCLEOTIDE SEQUENCE [LARGE SCALE GENOMIC DNA]</scope>
</reference>
<dbReference type="AlphaFoldDB" id="A0A4Y2WMQ4"/>
<proteinExistence type="predicted"/>
<sequence>MKRTLRINTVLVAAVTPFRTWTFVLKEIRWNRTFHTRRNVIQDLARKPNPFVFAHQSEERNVCWDRFMQKSATSEAIDSGTSWNLEPKRKSAGFRSAHSDLESR</sequence>
<organism evidence="2 3">
    <name type="scientific">Araneus ventricosus</name>
    <name type="common">Orbweaver spider</name>
    <name type="synonym">Epeira ventricosa</name>
    <dbReference type="NCBI Taxonomy" id="182803"/>
    <lineage>
        <taxon>Eukaryota</taxon>
        <taxon>Metazoa</taxon>
        <taxon>Ecdysozoa</taxon>
        <taxon>Arthropoda</taxon>
        <taxon>Chelicerata</taxon>
        <taxon>Arachnida</taxon>
        <taxon>Araneae</taxon>
        <taxon>Araneomorphae</taxon>
        <taxon>Entelegynae</taxon>
        <taxon>Araneoidea</taxon>
        <taxon>Araneidae</taxon>
        <taxon>Araneus</taxon>
    </lineage>
</organism>
<feature type="compositionally biased region" description="Polar residues" evidence="1">
    <location>
        <begin position="74"/>
        <end position="84"/>
    </location>
</feature>
<comment type="caution">
    <text evidence="2">The sequence shown here is derived from an EMBL/GenBank/DDBJ whole genome shotgun (WGS) entry which is preliminary data.</text>
</comment>
<gene>
    <name evidence="2" type="ORF">AVEN_178596_1</name>
</gene>
<evidence type="ECO:0000313" key="3">
    <source>
        <dbReference type="Proteomes" id="UP000499080"/>
    </source>
</evidence>
<protein>
    <submittedName>
        <fullName evidence="2">Uncharacterized protein</fullName>
    </submittedName>
</protein>